<evidence type="ECO:0000256" key="1">
    <source>
        <dbReference type="ARBA" id="ARBA00004123"/>
    </source>
</evidence>
<dbReference type="Gene3D" id="2.10.110.10">
    <property type="entry name" value="Cysteine Rich Protein"/>
    <property type="match status" value="2"/>
</dbReference>
<evidence type="ECO:0000256" key="7">
    <source>
        <dbReference type="PROSITE-ProRule" id="PRU00125"/>
    </source>
</evidence>
<dbReference type="GO" id="GO:0005634">
    <property type="term" value="C:nucleus"/>
    <property type="evidence" value="ECO:0007669"/>
    <property type="project" value="UniProtKB-SubCell"/>
</dbReference>
<dbReference type="PROSITE" id="PS00478">
    <property type="entry name" value="LIM_DOMAIN_1"/>
    <property type="match status" value="2"/>
</dbReference>
<keyword evidence="6" id="KW-0539">Nucleus</keyword>
<dbReference type="OMA" id="TCYGRRY"/>
<dbReference type="GO" id="GO:0030036">
    <property type="term" value="P:actin cytoskeleton organization"/>
    <property type="evidence" value="ECO:0007669"/>
    <property type="project" value="TreeGrafter"/>
</dbReference>
<keyword evidence="4 7" id="KW-0862">Zinc</keyword>
<dbReference type="FunFam" id="2.10.110.10:FF:000001">
    <property type="entry name" value="Cysteine and glycine-rich protein 1"/>
    <property type="match status" value="2"/>
</dbReference>
<organism evidence="9">
    <name type="scientific">Mnemiopsis leidyi</name>
    <name type="common">Sea walnut</name>
    <name type="synonym">Warty comb jellyfish</name>
    <dbReference type="NCBI Taxonomy" id="27923"/>
    <lineage>
        <taxon>Eukaryota</taxon>
        <taxon>Metazoa</taxon>
        <taxon>Ctenophora</taxon>
        <taxon>Tentaculata</taxon>
        <taxon>Lobata</taxon>
        <taxon>Bolinopsidae</taxon>
        <taxon>Mnemiopsis</taxon>
    </lineage>
</organism>
<dbReference type="AlphaFoldDB" id="H2DJY2"/>
<evidence type="ECO:0000256" key="6">
    <source>
        <dbReference type="ARBA" id="ARBA00023242"/>
    </source>
</evidence>
<dbReference type="SMART" id="SM00132">
    <property type="entry name" value="LIM"/>
    <property type="match status" value="2"/>
</dbReference>
<evidence type="ECO:0000256" key="2">
    <source>
        <dbReference type="ARBA" id="ARBA00022723"/>
    </source>
</evidence>
<keyword evidence="3" id="KW-0677">Repeat</keyword>
<accession>H2DJY2</accession>
<dbReference type="EMBL" id="JN615204">
    <property type="protein sequence ID" value="AEY80353.1"/>
    <property type="molecule type" value="mRNA"/>
</dbReference>
<keyword evidence="2 7" id="KW-0479">Metal-binding</keyword>
<proteinExistence type="evidence at transcript level"/>
<comment type="subcellular location">
    <subcellularLocation>
        <location evidence="1">Nucleus</location>
    </subcellularLocation>
</comment>
<feature type="domain" description="LIM zinc-binding" evidence="8">
    <location>
        <begin position="109"/>
        <end position="169"/>
    </location>
</feature>
<feature type="domain" description="LIM zinc-binding" evidence="8">
    <location>
        <begin position="9"/>
        <end position="69"/>
    </location>
</feature>
<reference evidence="9" key="1">
    <citation type="submission" date="2011-08" db="EMBL/GenBank/DDBJ databases">
        <title>The Diversification of the LIM Superclass at the Base of the Metazoa Increased Subcellular Complexity and Promoted Multicellular Specialization.</title>
        <authorList>
            <person name="Koch B.J."/>
            <person name="Ryan J.F."/>
            <person name="Baxevanis A.D."/>
        </authorList>
    </citation>
    <scope>NUCLEOTIDE SEQUENCE</scope>
</reference>
<dbReference type="GO" id="GO:0046872">
    <property type="term" value="F:metal ion binding"/>
    <property type="evidence" value="ECO:0007669"/>
    <property type="project" value="UniProtKB-KW"/>
</dbReference>
<sequence>MPRVFGGAPKCASCEKSVYAAEELKALSKIWHKMCFKCSHCNKKLTPGMETEHDDKPYCKNCYGKHYGPKGVGGGATAGCLATTTEDNSVSKFKNTHEGTNKVNITNQDKCYTCDKTVYAAEKLVVLNKIFHKPCVKCKACSKTLSPGDVLEHENEIYCKNCHARNFGPKGIGFGISAATLQTGEYAVKE</sequence>
<dbReference type="PANTHER" id="PTHR24215:SF35">
    <property type="entry name" value="MUSCLE LIM PROTEIN MLP84B"/>
    <property type="match status" value="1"/>
</dbReference>
<dbReference type="PROSITE" id="PS50023">
    <property type="entry name" value="LIM_DOMAIN_2"/>
    <property type="match status" value="2"/>
</dbReference>
<evidence type="ECO:0000313" key="9">
    <source>
        <dbReference type="EMBL" id="AEY80353.1"/>
    </source>
</evidence>
<evidence type="ECO:0000256" key="5">
    <source>
        <dbReference type="ARBA" id="ARBA00023038"/>
    </source>
</evidence>
<dbReference type="PANTHER" id="PTHR24215">
    <property type="entry name" value="RHO-GTPASE-ACTIVATING PROTEIN LRG1"/>
    <property type="match status" value="1"/>
</dbReference>
<evidence type="ECO:0000256" key="3">
    <source>
        <dbReference type="ARBA" id="ARBA00022737"/>
    </source>
</evidence>
<evidence type="ECO:0000256" key="4">
    <source>
        <dbReference type="ARBA" id="ARBA00022833"/>
    </source>
</evidence>
<name>H2DJY2_MNELE</name>
<gene>
    <name evidence="9" type="primary">ML02959</name>
</gene>
<protein>
    <submittedName>
        <fullName evidence="9">CRP class LIM protein ML02959a</fullName>
    </submittedName>
</protein>
<keyword evidence="5 7" id="KW-0440">LIM domain</keyword>
<dbReference type="HOGENOM" id="CLU_054591_1_0_1"/>
<dbReference type="GO" id="GO:0005737">
    <property type="term" value="C:cytoplasm"/>
    <property type="evidence" value="ECO:0007669"/>
    <property type="project" value="TreeGrafter"/>
</dbReference>
<dbReference type="InterPro" id="IPR001781">
    <property type="entry name" value="Znf_LIM"/>
</dbReference>
<dbReference type="SUPFAM" id="SSF57716">
    <property type="entry name" value="Glucocorticoid receptor-like (DNA-binding domain)"/>
    <property type="match status" value="4"/>
</dbReference>
<dbReference type="CDD" id="cd09401">
    <property type="entry name" value="LIM_TLP_like"/>
    <property type="match status" value="1"/>
</dbReference>
<evidence type="ECO:0000259" key="8">
    <source>
        <dbReference type="PROSITE" id="PS50023"/>
    </source>
</evidence>
<dbReference type="Pfam" id="PF00412">
    <property type="entry name" value="LIM"/>
    <property type="match status" value="2"/>
</dbReference>